<dbReference type="GO" id="GO:0005783">
    <property type="term" value="C:endoplasmic reticulum"/>
    <property type="evidence" value="ECO:0007669"/>
    <property type="project" value="TreeGrafter"/>
</dbReference>
<sequence>MLTAPRTNLFSANREGILSSLGFLGIHWLSVAVGSSIRARSGVGLPARLMLISATAGSMAAALDVVGVRVSRRLCNLPYALLILSINSFVLATLALVDLSVSQPRPTLPLPYGGVQASMLATFIAANLMTGVVNLSTSPLLTPAWVGMFVLLVYSTAWTSLFAVAHAYGKPIKFW</sequence>
<keyword evidence="4 5" id="KW-0472">Membrane</keyword>
<dbReference type="GO" id="GO:0006506">
    <property type="term" value="P:GPI anchor biosynthetic process"/>
    <property type="evidence" value="ECO:0007669"/>
    <property type="project" value="InterPro"/>
</dbReference>
<dbReference type="GO" id="GO:0072659">
    <property type="term" value="P:protein localization to plasma membrane"/>
    <property type="evidence" value="ECO:0007669"/>
    <property type="project" value="TreeGrafter"/>
</dbReference>
<proteinExistence type="predicted"/>
<feature type="transmembrane region" description="Helical" evidence="5">
    <location>
        <begin position="16"/>
        <end position="37"/>
    </location>
</feature>
<dbReference type="EMBL" id="HBFQ01022863">
    <property type="protein sequence ID" value="CAD8841716.1"/>
    <property type="molecule type" value="Transcribed_RNA"/>
</dbReference>
<evidence type="ECO:0000256" key="3">
    <source>
        <dbReference type="ARBA" id="ARBA00022989"/>
    </source>
</evidence>
<evidence type="ECO:0000313" key="6">
    <source>
        <dbReference type="EMBL" id="CAD8841716.1"/>
    </source>
</evidence>
<gene>
    <name evidence="6" type="ORF">NSCI0253_LOCUS16064</name>
</gene>
<evidence type="ECO:0000256" key="2">
    <source>
        <dbReference type="ARBA" id="ARBA00022692"/>
    </source>
</evidence>
<dbReference type="Pfam" id="PF06423">
    <property type="entry name" value="GWT1"/>
    <property type="match status" value="1"/>
</dbReference>
<evidence type="ECO:0000256" key="4">
    <source>
        <dbReference type="ARBA" id="ARBA00023136"/>
    </source>
</evidence>
<evidence type="ECO:0000256" key="5">
    <source>
        <dbReference type="SAM" id="Phobius"/>
    </source>
</evidence>
<keyword evidence="3 5" id="KW-1133">Transmembrane helix</keyword>
<feature type="transmembrane region" description="Helical" evidence="5">
    <location>
        <begin position="109"/>
        <end position="133"/>
    </location>
</feature>
<evidence type="ECO:0000256" key="1">
    <source>
        <dbReference type="ARBA" id="ARBA00004141"/>
    </source>
</evidence>
<accession>A0A7S1A462</accession>
<feature type="transmembrane region" description="Helical" evidence="5">
    <location>
        <begin position="77"/>
        <end position="97"/>
    </location>
</feature>
<protein>
    <submittedName>
        <fullName evidence="6">Uncharacterized protein</fullName>
    </submittedName>
</protein>
<dbReference type="InterPro" id="IPR009447">
    <property type="entry name" value="PIGW/GWT1"/>
</dbReference>
<dbReference type="PANTHER" id="PTHR20661">
    <property type="entry name" value="PHOSPHATIDYLINOSITOL-GLYCAN BIOSYNTHESIS CLASS W PROTEIN"/>
    <property type="match status" value="1"/>
</dbReference>
<feature type="transmembrane region" description="Helical" evidence="5">
    <location>
        <begin position="49"/>
        <end position="71"/>
    </location>
</feature>
<comment type="subcellular location">
    <subcellularLocation>
        <location evidence="1">Membrane</location>
        <topology evidence="1">Multi-pass membrane protein</topology>
    </subcellularLocation>
</comment>
<reference evidence="6" key="1">
    <citation type="submission" date="2021-01" db="EMBL/GenBank/DDBJ databases">
        <authorList>
            <person name="Corre E."/>
            <person name="Pelletier E."/>
            <person name="Niang G."/>
            <person name="Scheremetjew M."/>
            <person name="Finn R."/>
            <person name="Kale V."/>
            <person name="Holt S."/>
            <person name="Cochrane G."/>
            <person name="Meng A."/>
            <person name="Brown T."/>
            <person name="Cohen L."/>
        </authorList>
    </citation>
    <scope>NUCLEOTIDE SEQUENCE</scope>
</reference>
<feature type="transmembrane region" description="Helical" evidence="5">
    <location>
        <begin position="145"/>
        <end position="168"/>
    </location>
</feature>
<keyword evidence="2 5" id="KW-0812">Transmembrane</keyword>
<organism evidence="6">
    <name type="scientific">Noctiluca scintillans</name>
    <name type="common">Sea sparkle</name>
    <name type="synonym">Red tide dinoflagellate</name>
    <dbReference type="NCBI Taxonomy" id="2966"/>
    <lineage>
        <taxon>Eukaryota</taxon>
        <taxon>Sar</taxon>
        <taxon>Alveolata</taxon>
        <taxon>Dinophyceae</taxon>
        <taxon>Noctilucales</taxon>
        <taxon>Noctilucaceae</taxon>
        <taxon>Noctiluca</taxon>
    </lineage>
</organism>
<name>A0A7S1A462_NOCSC</name>
<dbReference type="AlphaFoldDB" id="A0A7S1A462"/>
<dbReference type="GO" id="GO:0032216">
    <property type="term" value="F:glucosaminyl-phosphatidylinositol O-acyltransferase activity"/>
    <property type="evidence" value="ECO:0007669"/>
    <property type="project" value="TreeGrafter"/>
</dbReference>
<dbReference type="PANTHER" id="PTHR20661:SF0">
    <property type="entry name" value="PHOSPHATIDYLINOSITOL-GLYCAN BIOSYNTHESIS CLASS W PROTEIN"/>
    <property type="match status" value="1"/>
</dbReference>
<dbReference type="GO" id="GO:0016020">
    <property type="term" value="C:membrane"/>
    <property type="evidence" value="ECO:0007669"/>
    <property type="project" value="UniProtKB-SubCell"/>
</dbReference>